<proteinExistence type="predicted"/>
<keyword evidence="9" id="KW-1185">Reference proteome</keyword>
<feature type="transmembrane region" description="Helical" evidence="6">
    <location>
        <begin position="103"/>
        <end position="124"/>
    </location>
</feature>
<feature type="transmembrane region" description="Helical" evidence="6">
    <location>
        <begin position="12"/>
        <end position="37"/>
    </location>
</feature>
<evidence type="ECO:0000313" key="8">
    <source>
        <dbReference type="EMBL" id="TNV70401.1"/>
    </source>
</evidence>
<sequence>MVETQYKGNNRLILGIVSGVVTFWLFAQTMVNIVPAIQADLGISSGILGIAISLTSLFSGMFMVVAGGLADKHGRVKVTNIGMILSIIGSLCLVLANGPALLIIGRIIQGLSAACIMPATLALMKTYFDGAERQRALSFWSIGSWGGSGICSFFGGLVATYFGWRAIFIVSIIVAVIGLLLLKDTPESKVEAVGEKKPFDVGGLITFVIAMLTFNVFISQGRTMGWSNPIILGLAVAFVISVILFVNIEKRHANSFIDFSLFKNKAYSGATLSNFLLNASAGTMLVANTYVQVGRGFSSFQSGLLTIGYLVCVLSSIRLGEKALQKFGSRKPMVTGSFIATIGIALMAFTFVPGIIYNLLVFVGYALYGFGLGIYATPSTDTAISNAPADKIGSASGIYKMASSLGGAVGVALSSSLFNALGAQGNMEVAGSAGLMLNVAFGTIALASILLTAPKAAAQVEATE</sequence>
<dbReference type="InterPro" id="IPR011701">
    <property type="entry name" value="MFS"/>
</dbReference>
<evidence type="ECO:0000256" key="3">
    <source>
        <dbReference type="ARBA" id="ARBA00022692"/>
    </source>
</evidence>
<dbReference type="EMBL" id="VENO01000001">
    <property type="protein sequence ID" value="TNV70401.1"/>
    <property type="molecule type" value="Genomic_DNA"/>
</dbReference>
<keyword evidence="2" id="KW-0813">Transport</keyword>
<feature type="transmembrane region" description="Helical" evidence="6">
    <location>
        <begin position="303"/>
        <end position="320"/>
    </location>
</feature>
<feature type="transmembrane region" description="Helical" evidence="6">
    <location>
        <begin position="430"/>
        <end position="451"/>
    </location>
</feature>
<dbReference type="GO" id="GO:0005886">
    <property type="term" value="C:plasma membrane"/>
    <property type="evidence" value="ECO:0007669"/>
    <property type="project" value="UniProtKB-SubCell"/>
</dbReference>
<dbReference type="AlphaFoldDB" id="A0A5C5ECX9"/>
<comment type="caution">
    <text evidence="8">The sequence shown here is derived from an EMBL/GenBank/DDBJ whole genome shotgun (WGS) entry which is preliminary data.</text>
</comment>
<dbReference type="PROSITE" id="PS50850">
    <property type="entry name" value="MFS"/>
    <property type="match status" value="1"/>
</dbReference>
<gene>
    <name evidence="8" type="ORF">FHK04_04030</name>
</gene>
<evidence type="ECO:0000259" key="7">
    <source>
        <dbReference type="PROSITE" id="PS50850"/>
    </source>
</evidence>
<feature type="transmembrane region" description="Helical" evidence="6">
    <location>
        <begin position="230"/>
        <end position="248"/>
    </location>
</feature>
<name>A0A5C5ECX9_9LACT</name>
<reference evidence="8 9" key="1">
    <citation type="submission" date="2019-06" db="EMBL/GenBank/DDBJ databases">
        <title>Description Trichococcus psychrophilus sp. nov., isolated from a cold spring, by genomic and phenotypic analyses.</title>
        <authorList>
            <person name="Zakharyuk A."/>
        </authorList>
    </citation>
    <scope>NUCLEOTIDE SEQUENCE [LARGE SCALE GENOMIC DNA]</scope>
    <source>
        <strain evidence="8 9">SKBG</strain>
    </source>
</reference>
<feature type="transmembrane region" description="Helical" evidence="6">
    <location>
        <begin position="78"/>
        <end position="97"/>
    </location>
</feature>
<keyword evidence="5 6" id="KW-0472">Membrane</keyword>
<feature type="transmembrane region" description="Helical" evidence="6">
    <location>
        <begin position="269"/>
        <end position="291"/>
    </location>
</feature>
<dbReference type="GO" id="GO:0022857">
    <property type="term" value="F:transmembrane transporter activity"/>
    <property type="evidence" value="ECO:0007669"/>
    <property type="project" value="InterPro"/>
</dbReference>
<evidence type="ECO:0000256" key="1">
    <source>
        <dbReference type="ARBA" id="ARBA00004651"/>
    </source>
</evidence>
<feature type="transmembrane region" description="Helical" evidence="6">
    <location>
        <begin position="332"/>
        <end position="349"/>
    </location>
</feature>
<dbReference type="SUPFAM" id="SSF103473">
    <property type="entry name" value="MFS general substrate transporter"/>
    <property type="match status" value="1"/>
</dbReference>
<accession>A0A5C5ECX9</accession>
<evidence type="ECO:0000256" key="2">
    <source>
        <dbReference type="ARBA" id="ARBA00022448"/>
    </source>
</evidence>
<feature type="transmembrane region" description="Helical" evidence="6">
    <location>
        <begin position="43"/>
        <end position="66"/>
    </location>
</feature>
<evidence type="ECO:0000256" key="4">
    <source>
        <dbReference type="ARBA" id="ARBA00022989"/>
    </source>
</evidence>
<evidence type="ECO:0000256" key="5">
    <source>
        <dbReference type="ARBA" id="ARBA00023136"/>
    </source>
</evidence>
<feature type="transmembrane region" description="Helical" evidence="6">
    <location>
        <begin position="136"/>
        <end position="156"/>
    </location>
</feature>
<comment type="subcellular location">
    <subcellularLocation>
        <location evidence="1">Cell membrane</location>
        <topology evidence="1">Multi-pass membrane protein</topology>
    </subcellularLocation>
</comment>
<feature type="transmembrane region" description="Helical" evidence="6">
    <location>
        <begin position="397"/>
        <end position="418"/>
    </location>
</feature>
<feature type="domain" description="Major facilitator superfamily (MFS) profile" evidence="7">
    <location>
        <begin position="12"/>
        <end position="457"/>
    </location>
</feature>
<dbReference type="InterPro" id="IPR020846">
    <property type="entry name" value="MFS_dom"/>
</dbReference>
<dbReference type="InterPro" id="IPR036259">
    <property type="entry name" value="MFS_trans_sf"/>
</dbReference>
<evidence type="ECO:0000313" key="9">
    <source>
        <dbReference type="Proteomes" id="UP000313395"/>
    </source>
</evidence>
<dbReference type="PANTHER" id="PTHR42718">
    <property type="entry name" value="MAJOR FACILITATOR SUPERFAMILY MULTIDRUG TRANSPORTER MFSC"/>
    <property type="match status" value="1"/>
</dbReference>
<keyword evidence="4 6" id="KW-1133">Transmembrane helix</keyword>
<evidence type="ECO:0000256" key="6">
    <source>
        <dbReference type="SAM" id="Phobius"/>
    </source>
</evidence>
<protein>
    <submittedName>
        <fullName evidence="8">MFS transporter</fullName>
    </submittedName>
</protein>
<dbReference type="CDD" id="cd17321">
    <property type="entry name" value="MFS_MMR_MDR_like"/>
    <property type="match status" value="1"/>
</dbReference>
<dbReference type="PANTHER" id="PTHR42718:SF9">
    <property type="entry name" value="MAJOR FACILITATOR SUPERFAMILY MULTIDRUG TRANSPORTER MFSC"/>
    <property type="match status" value="1"/>
</dbReference>
<dbReference type="Gene3D" id="1.20.1250.20">
    <property type="entry name" value="MFS general substrate transporter like domains"/>
    <property type="match status" value="2"/>
</dbReference>
<feature type="transmembrane region" description="Helical" evidence="6">
    <location>
        <begin position="201"/>
        <end position="218"/>
    </location>
</feature>
<dbReference type="Proteomes" id="UP000313395">
    <property type="component" value="Unassembled WGS sequence"/>
</dbReference>
<keyword evidence="3 6" id="KW-0812">Transmembrane</keyword>
<dbReference type="Pfam" id="PF07690">
    <property type="entry name" value="MFS_1"/>
    <property type="match status" value="1"/>
</dbReference>
<feature type="transmembrane region" description="Helical" evidence="6">
    <location>
        <begin position="162"/>
        <end position="181"/>
    </location>
</feature>
<organism evidence="8 9">
    <name type="scientific">Trichococcus shcherbakoviae subsp. psychrophilus</name>
    <dbReference type="NCBI Taxonomy" id="2585775"/>
    <lineage>
        <taxon>Bacteria</taxon>
        <taxon>Bacillati</taxon>
        <taxon>Bacillota</taxon>
        <taxon>Bacilli</taxon>
        <taxon>Lactobacillales</taxon>
        <taxon>Carnobacteriaceae</taxon>
        <taxon>Trichococcus</taxon>
    </lineage>
</organism>
<feature type="transmembrane region" description="Helical" evidence="6">
    <location>
        <begin position="355"/>
        <end position="376"/>
    </location>
</feature>